<proteinExistence type="predicted"/>
<name>A0A5K7Z4G5_9BACT</name>
<dbReference type="EMBL" id="AP021875">
    <property type="protein sequence ID" value="BBO73354.1"/>
    <property type="molecule type" value="Genomic_DNA"/>
</dbReference>
<dbReference type="AlphaFoldDB" id="A0A5K7Z4G5"/>
<keyword evidence="1" id="KW-1133">Transmembrane helix</keyword>
<evidence type="ECO:0000313" key="3">
    <source>
        <dbReference type="Proteomes" id="UP000427769"/>
    </source>
</evidence>
<protein>
    <submittedName>
        <fullName evidence="2">Uncharacterized protein</fullName>
    </submittedName>
</protein>
<accession>A0A5K7Z4G5</accession>
<keyword evidence="1" id="KW-0472">Membrane</keyword>
<dbReference type="KEGG" id="dwd:DSCW_07710"/>
<sequence>MSNNVEMATAATMNPFLIFIFGLLLFGLVQIDTGGRKKFTSYVRVLIVMNPIFAATARGR</sequence>
<evidence type="ECO:0000256" key="1">
    <source>
        <dbReference type="SAM" id="Phobius"/>
    </source>
</evidence>
<gene>
    <name evidence="2" type="ORF">DSCW_07710</name>
</gene>
<evidence type="ECO:0000313" key="2">
    <source>
        <dbReference type="EMBL" id="BBO73354.1"/>
    </source>
</evidence>
<reference evidence="2 3" key="1">
    <citation type="submission" date="2019-11" db="EMBL/GenBank/DDBJ databases">
        <title>Comparative genomics of hydrocarbon-degrading Desulfosarcina strains.</title>
        <authorList>
            <person name="Watanabe M."/>
            <person name="Kojima H."/>
            <person name="Fukui M."/>
        </authorList>
    </citation>
    <scope>NUCLEOTIDE SEQUENCE [LARGE SCALE GENOMIC DNA]</scope>
    <source>
        <strain evidence="2 3">PP31</strain>
    </source>
</reference>
<keyword evidence="3" id="KW-1185">Reference proteome</keyword>
<organism evidence="2 3">
    <name type="scientific">Desulfosarcina widdelii</name>
    <dbReference type="NCBI Taxonomy" id="947919"/>
    <lineage>
        <taxon>Bacteria</taxon>
        <taxon>Pseudomonadati</taxon>
        <taxon>Thermodesulfobacteriota</taxon>
        <taxon>Desulfobacteria</taxon>
        <taxon>Desulfobacterales</taxon>
        <taxon>Desulfosarcinaceae</taxon>
        <taxon>Desulfosarcina</taxon>
    </lineage>
</organism>
<feature type="transmembrane region" description="Helical" evidence="1">
    <location>
        <begin position="12"/>
        <end position="29"/>
    </location>
</feature>
<dbReference type="Proteomes" id="UP000427769">
    <property type="component" value="Chromosome"/>
</dbReference>
<keyword evidence="1" id="KW-0812">Transmembrane</keyword>